<dbReference type="Pfam" id="PF02585">
    <property type="entry name" value="PIG-L"/>
    <property type="match status" value="1"/>
</dbReference>
<feature type="transmembrane region" description="Helical" evidence="3">
    <location>
        <begin position="39"/>
        <end position="60"/>
    </location>
</feature>
<dbReference type="EMBL" id="KZ308393">
    <property type="protein sequence ID" value="KAG8228867.1"/>
    <property type="molecule type" value="Genomic_DNA"/>
</dbReference>
<keyword evidence="3" id="KW-0472">Membrane</keyword>
<keyword evidence="3" id="KW-1133">Transmembrane helix</keyword>
<dbReference type="GO" id="GO:0016020">
    <property type="term" value="C:membrane"/>
    <property type="evidence" value="ECO:0007669"/>
    <property type="project" value="GOC"/>
</dbReference>
<reference evidence="4" key="2">
    <citation type="submission" date="2017-10" db="EMBL/GenBank/DDBJ databases">
        <title>Ladona fulva Genome sequencing and assembly.</title>
        <authorList>
            <person name="Murali S."/>
            <person name="Richards S."/>
            <person name="Bandaranaike D."/>
            <person name="Bellair M."/>
            <person name="Blankenburg K."/>
            <person name="Chao H."/>
            <person name="Dinh H."/>
            <person name="Doddapaneni H."/>
            <person name="Dugan-Rocha S."/>
            <person name="Elkadiri S."/>
            <person name="Gnanaolivu R."/>
            <person name="Hernandez B."/>
            <person name="Skinner E."/>
            <person name="Javaid M."/>
            <person name="Lee S."/>
            <person name="Li M."/>
            <person name="Ming W."/>
            <person name="Munidasa M."/>
            <person name="Muniz J."/>
            <person name="Nguyen L."/>
            <person name="Hughes D."/>
            <person name="Osuji N."/>
            <person name="Pu L.-L."/>
            <person name="Puazo M."/>
            <person name="Qu C."/>
            <person name="Quiroz J."/>
            <person name="Raj R."/>
            <person name="Weissenberger G."/>
            <person name="Xin Y."/>
            <person name="Zou X."/>
            <person name="Han Y."/>
            <person name="Worley K."/>
            <person name="Muzny D."/>
            <person name="Gibbs R."/>
        </authorList>
    </citation>
    <scope>NUCLEOTIDE SEQUENCE</scope>
    <source>
        <strain evidence="4">Sampled in the wild</strain>
    </source>
</reference>
<evidence type="ECO:0000256" key="1">
    <source>
        <dbReference type="ARBA" id="ARBA00006066"/>
    </source>
</evidence>
<dbReference type="InterPro" id="IPR003737">
    <property type="entry name" value="GlcNAc_PI_deacetylase-related"/>
</dbReference>
<dbReference type="GO" id="GO:0006506">
    <property type="term" value="P:GPI anchor biosynthetic process"/>
    <property type="evidence" value="ECO:0007669"/>
    <property type="project" value="UniProtKB-UniPathway"/>
</dbReference>
<dbReference type="UniPathway" id="UPA00196"/>
<keyword evidence="3" id="KW-0812">Transmembrane</keyword>
<comment type="caution">
    <text evidence="4">The sequence shown here is derived from an EMBL/GenBank/DDBJ whole genome shotgun (WGS) entry which is preliminary data.</text>
</comment>
<keyword evidence="5" id="KW-1185">Reference proteome</keyword>
<organism evidence="4 5">
    <name type="scientific">Ladona fulva</name>
    <name type="common">Scarce chaser dragonfly</name>
    <name type="synonym">Libellula fulva</name>
    <dbReference type="NCBI Taxonomy" id="123851"/>
    <lineage>
        <taxon>Eukaryota</taxon>
        <taxon>Metazoa</taxon>
        <taxon>Ecdysozoa</taxon>
        <taxon>Arthropoda</taxon>
        <taxon>Hexapoda</taxon>
        <taxon>Insecta</taxon>
        <taxon>Pterygota</taxon>
        <taxon>Palaeoptera</taxon>
        <taxon>Odonata</taxon>
        <taxon>Epiprocta</taxon>
        <taxon>Anisoptera</taxon>
        <taxon>Libelluloidea</taxon>
        <taxon>Libellulidae</taxon>
        <taxon>Ladona</taxon>
    </lineage>
</organism>
<evidence type="ECO:0000313" key="4">
    <source>
        <dbReference type="EMBL" id="KAG8228867.1"/>
    </source>
</evidence>
<dbReference type="OrthoDB" id="440160at2759"/>
<sequence length="299" mass="34748">MISDIWCELYEKLTITLKDQFDILVEETKKYFLESANQIGITILAYLLFCITFYYVIAYLKGGSDYGHIKNMKRVLFVTAHPDDECMFFGPAILKLSQRSDCELFLLCLSTGFRNKYNQGSLRKNELWDSCDILGIPEGNITVCQNSLLPDDPAVHWKESVIADIILHHMESLMIDTIITFDKFGVSRHANHSSIFYATAYLCMEKKLPENSKAYALDSINILRKYSSLFDVPISYLLSSYWYIITLKQARIIQKAMKAHKTQYAWFRKLFIIFSRYVVINTLKEIEIVDLELDLLLNE</sequence>
<dbReference type="AlphaFoldDB" id="A0A8K0K6W9"/>
<dbReference type="Gene3D" id="3.40.50.10320">
    <property type="entry name" value="LmbE-like"/>
    <property type="match status" value="1"/>
</dbReference>
<protein>
    <recommendedName>
        <fullName evidence="2">N-acetylglucosaminylphosphatidylinositol deacetylase</fullName>
        <ecNumber evidence="2">3.5.1.89</ecNumber>
    </recommendedName>
</protein>
<dbReference type="EC" id="3.5.1.89" evidence="2"/>
<evidence type="ECO:0000256" key="3">
    <source>
        <dbReference type="SAM" id="Phobius"/>
    </source>
</evidence>
<gene>
    <name evidence="4" type="ORF">J437_LFUL007603</name>
</gene>
<comment type="similarity">
    <text evidence="1">Belongs to the PIGL family.</text>
</comment>
<dbReference type="GO" id="GO:0005783">
    <property type="term" value="C:endoplasmic reticulum"/>
    <property type="evidence" value="ECO:0007669"/>
    <property type="project" value="TreeGrafter"/>
</dbReference>
<dbReference type="SUPFAM" id="SSF102588">
    <property type="entry name" value="LmbE-like"/>
    <property type="match status" value="1"/>
</dbReference>
<dbReference type="PANTHER" id="PTHR12993">
    <property type="entry name" value="N-ACETYLGLUCOSAMINYL-PHOSPHATIDYLINOSITOL DE-N-ACETYLASE-RELATED"/>
    <property type="match status" value="1"/>
</dbReference>
<name>A0A8K0K6W9_LADFU</name>
<proteinExistence type="inferred from homology"/>
<dbReference type="PANTHER" id="PTHR12993:SF11">
    <property type="entry name" value="N-ACETYLGLUCOSAMINYL-PHOSPHATIDYLINOSITOL DE-N-ACETYLASE"/>
    <property type="match status" value="1"/>
</dbReference>
<accession>A0A8K0K6W9</accession>
<evidence type="ECO:0000256" key="2">
    <source>
        <dbReference type="ARBA" id="ARBA00012176"/>
    </source>
</evidence>
<dbReference type="Proteomes" id="UP000792457">
    <property type="component" value="Unassembled WGS sequence"/>
</dbReference>
<evidence type="ECO:0000313" key="5">
    <source>
        <dbReference type="Proteomes" id="UP000792457"/>
    </source>
</evidence>
<reference evidence="4" key="1">
    <citation type="submission" date="2013-04" db="EMBL/GenBank/DDBJ databases">
        <authorList>
            <person name="Qu J."/>
            <person name="Murali S.C."/>
            <person name="Bandaranaike D."/>
            <person name="Bellair M."/>
            <person name="Blankenburg K."/>
            <person name="Chao H."/>
            <person name="Dinh H."/>
            <person name="Doddapaneni H."/>
            <person name="Downs B."/>
            <person name="Dugan-Rocha S."/>
            <person name="Elkadiri S."/>
            <person name="Gnanaolivu R.D."/>
            <person name="Hernandez B."/>
            <person name="Javaid M."/>
            <person name="Jayaseelan J.C."/>
            <person name="Lee S."/>
            <person name="Li M."/>
            <person name="Ming W."/>
            <person name="Munidasa M."/>
            <person name="Muniz J."/>
            <person name="Nguyen L."/>
            <person name="Ongeri F."/>
            <person name="Osuji N."/>
            <person name="Pu L.-L."/>
            <person name="Puazo M."/>
            <person name="Qu C."/>
            <person name="Quiroz J."/>
            <person name="Raj R."/>
            <person name="Weissenberger G."/>
            <person name="Xin Y."/>
            <person name="Zou X."/>
            <person name="Han Y."/>
            <person name="Richards S."/>
            <person name="Worley K."/>
            <person name="Muzny D."/>
            <person name="Gibbs R."/>
        </authorList>
    </citation>
    <scope>NUCLEOTIDE SEQUENCE</scope>
    <source>
        <strain evidence="4">Sampled in the wild</strain>
    </source>
</reference>
<dbReference type="GO" id="GO:0000225">
    <property type="term" value="F:N-acetylglucosaminylphosphatidylinositol deacetylase activity"/>
    <property type="evidence" value="ECO:0007669"/>
    <property type="project" value="UniProtKB-EC"/>
</dbReference>
<dbReference type="InterPro" id="IPR024078">
    <property type="entry name" value="LmbE-like_dom_sf"/>
</dbReference>